<gene>
    <name evidence="4" type="ORF">H0H28_09345</name>
</gene>
<feature type="transmembrane region" description="Helical" evidence="2">
    <location>
        <begin position="1034"/>
        <end position="1054"/>
    </location>
</feature>
<dbReference type="Gene3D" id="3.40.50.10190">
    <property type="entry name" value="BRCT domain"/>
    <property type="match status" value="1"/>
</dbReference>
<evidence type="ECO:0000256" key="1">
    <source>
        <dbReference type="SAM" id="MobiDB-lite"/>
    </source>
</evidence>
<feature type="compositionally biased region" description="Basic and acidic residues" evidence="1">
    <location>
        <begin position="944"/>
        <end position="954"/>
    </location>
</feature>
<dbReference type="Pfam" id="PF05970">
    <property type="entry name" value="PIF1"/>
    <property type="match status" value="1"/>
</dbReference>
<comment type="caution">
    <text evidence="4">The sequence shown here is derived from an EMBL/GenBank/DDBJ whole genome shotgun (WGS) entry which is preliminary data.</text>
</comment>
<dbReference type="EMBL" id="JACEOR010000390">
    <property type="protein sequence ID" value="MBA4505518.1"/>
    <property type="molecule type" value="Genomic_DNA"/>
</dbReference>
<dbReference type="GO" id="GO:0006281">
    <property type="term" value="P:DNA repair"/>
    <property type="evidence" value="ECO:0007669"/>
    <property type="project" value="InterPro"/>
</dbReference>
<dbReference type="GO" id="GO:0003678">
    <property type="term" value="F:DNA helicase activity"/>
    <property type="evidence" value="ECO:0007669"/>
    <property type="project" value="InterPro"/>
</dbReference>
<protein>
    <submittedName>
        <fullName evidence="4">AAA family ATPase</fullName>
    </submittedName>
</protein>
<dbReference type="InterPro" id="IPR010285">
    <property type="entry name" value="DNA_helicase_pif1-like_DEAD"/>
</dbReference>
<dbReference type="PANTHER" id="PTHR47642">
    <property type="entry name" value="ATP-DEPENDENT DNA HELICASE"/>
    <property type="match status" value="1"/>
</dbReference>
<dbReference type="CDD" id="cd18809">
    <property type="entry name" value="SF1_C_RecD"/>
    <property type="match status" value="1"/>
</dbReference>
<dbReference type="InterPro" id="IPR036420">
    <property type="entry name" value="BRCT_dom_sf"/>
</dbReference>
<evidence type="ECO:0000313" key="4">
    <source>
        <dbReference type="EMBL" id="MBA4505518.1"/>
    </source>
</evidence>
<dbReference type="GO" id="GO:0000723">
    <property type="term" value="P:telomere maintenance"/>
    <property type="evidence" value="ECO:0007669"/>
    <property type="project" value="InterPro"/>
</dbReference>
<dbReference type="InterPro" id="IPR051055">
    <property type="entry name" value="PIF1_helicase"/>
</dbReference>
<dbReference type="Gene3D" id="2.30.30.940">
    <property type="match status" value="1"/>
</dbReference>
<sequence>MAVSGEDIHLTDEFNEALSALRGGENVLITGNAGTGKSTLLRLYLDERGTDDVIVTAPTGVAALNVGGFTIHRAFGFRPGYFPDDLKPGGKWRPSASVNKVLSAINVLVVDEISMVRADLFDMMDIALRSIRRSEEPFGGVQLILVGDLLQLAPVVTDGERELFSTVWESPYYFSAKASERLRLTEINLTTVWRQSDETFIEILNEVREGSVGEGAREILNSYVDPDFVTPQDWVTLASRNRRVDAINKQRLEALPAEKFVSVAVYTGDADAKSFNGSEELTYARGARVMTLINDYAGRFVNGSFGEIVEASADEIVVSLDNGEQVALGKHTWEIGRPQVADGKVSSAMVGTVTQFPVNLAWAITIHKSQGQTIPKLFIDLSGGTSQDGQFYVAVSRAVSLENLRLSAPIEARHIRASNQLVRRLRRSSSATVETKRFLAMSVDGVDFSVSQHVALVHAVVVDDGEIVANFGSWINPAADLGDFGVAHSIPAGGLALAPALGDFWPLLLRQAEGAVVIGHNLAMLERAVRHQEKGMALNLGVGYDTAELNFSPDGSTPAQQATSIAEALLSNRLSISRGQVVPPADREREGAVFLPTWAPRTNMMLDARKATESDIAWAALFGGSLVPTDRNEVQECIELMGAWGTSRGMWTTEMRDELLERAKVVLPGGYDAPPVVVKSDQSYALLYEGARVAFTGRKNLLGAPADDERLAEICASRGLVYKKSVSKTRTDVLVAGDPASMSRKAQNAREFGTPIITQEEFERWYADSDRAAGPAPAAGDSAVVPETVIEAESPAPADDAARKSVSADLIRDAADVLNPGTRVAFRGSTYVFGQLIPQGEELQKFCSEIGLEFKQAITKTRSDVLVTDDPEAEDGKGLLARRYGKPMVTSKNFTAWAEAQVEARTSQHVSPDPEPQPQATQVVEEASQLPSEERVPESTVTEDQTRRDYELRAESQPQAAQVVEEVSQLPSEERVPEPAVTEDQTRRDYDLHAEPYAVTGTAAPEGTPLLAGTVPNNGAPAKQQQRRSKAAQWALRFVAIVGILTVLFVLAAISNAPVALLAIVMLLWMAVALAAAITGIVAAAKAVSSRGKDAPPHRQR</sequence>
<evidence type="ECO:0000313" key="5">
    <source>
        <dbReference type="Proteomes" id="UP000580709"/>
    </source>
</evidence>
<proteinExistence type="predicted"/>
<feature type="region of interest" description="Disordered" evidence="1">
    <location>
        <begin position="903"/>
        <end position="986"/>
    </location>
</feature>
<reference evidence="4 5" key="1">
    <citation type="submission" date="2020-07" db="EMBL/GenBank/DDBJ databases">
        <authorList>
            <person name="Khare M."/>
        </authorList>
    </citation>
    <scope>NUCLEOTIDE SEQUENCE [LARGE SCALE GENOMIC DNA]</scope>
    <source>
        <strain evidence="4 5">P8776</strain>
    </source>
</reference>
<keyword evidence="5" id="KW-1185">Reference proteome</keyword>
<feature type="transmembrane region" description="Helical" evidence="2">
    <location>
        <begin position="1060"/>
        <end position="1085"/>
    </location>
</feature>
<dbReference type="RefSeq" id="WP_144741114.1">
    <property type="nucleotide sequence ID" value="NZ_JACEOR010000390.1"/>
</dbReference>
<feature type="domain" description="DNA helicase Pif1-like DEAD-box helicase" evidence="3">
    <location>
        <begin position="22"/>
        <end position="214"/>
    </location>
</feature>
<evidence type="ECO:0000256" key="2">
    <source>
        <dbReference type="SAM" id="Phobius"/>
    </source>
</evidence>
<dbReference type="PANTHER" id="PTHR47642:SF5">
    <property type="entry name" value="ATP-DEPENDENT DNA HELICASE"/>
    <property type="match status" value="1"/>
</dbReference>
<dbReference type="InterPro" id="IPR027417">
    <property type="entry name" value="P-loop_NTPase"/>
</dbReference>
<dbReference type="AlphaFoldDB" id="A0A6I7R7P3"/>
<dbReference type="Gene3D" id="3.40.50.300">
    <property type="entry name" value="P-loop containing nucleotide triphosphate hydrolases"/>
    <property type="match status" value="2"/>
</dbReference>
<keyword evidence="2" id="KW-0472">Membrane</keyword>
<name>A0A6I7R7P3_9CORY</name>
<accession>A0A6I7R7P3</accession>
<dbReference type="SUPFAM" id="SSF52540">
    <property type="entry name" value="P-loop containing nucleoside triphosphate hydrolases"/>
    <property type="match status" value="2"/>
</dbReference>
<keyword evidence="2" id="KW-1133">Transmembrane helix</keyword>
<evidence type="ECO:0000259" key="3">
    <source>
        <dbReference type="Pfam" id="PF05970"/>
    </source>
</evidence>
<keyword evidence="2" id="KW-0812">Transmembrane</keyword>
<organism evidence="4 5">
    <name type="scientific">Corynebacterium sanguinis</name>
    <dbReference type="NCBI Taxonomy" id="2594913"/>
    <lineage>
        <taxon>Bacteria</taxon>
        <taxon>Bacillati</taxon>
        <taxon>Actinomycetota</taxon>
        <taxon>Actinomycetes</taxon>
        <taxon>Mycobacteriales</taxon>
        <taxon>Corynebacteriaceae</taxon>
        <taxon>Corynebacterium</taxon>
    </lineage>
</organism>
<dbReference type="Proteomes" id="UP000580709">
    <property type="component" value="Unassembled WGS sequence"/>
</dbReference>